<dbReference type="Gene3D" id="3.90.330.10">
    <property type="entry name" value="Nitrile hydratase alpha /Thiocyanate hydrolase gamma"/>
    <property type="match status" value="1"/>
</dbReference>
<sequence length="112" mass="13142">MNLTEEQKKGQEVFFRIISEAWENEDFKKYLLENPEEALEKFFGRKPPIDKKIRVTDQSDPEYLYINIPVKPQTEYIESDNPSDDVGKDNKSGQIMTDYTGIYNSLQKVKSK</sequence>
<gene>
    <name evidence="1" type="ORF">V2E39_15675</name>
</gene>
<keyword evidence="2" id="KW-1185">Reference proteome</keyword>
<evidence type="ECO:0008006" key="3">
    <source>
        <dbReference type="Google" id="ProtNLM"/>
    </source>
</evidence>
<protein>
    <recommendedName>
        <fullName evidence="3">TOMM propeptide domain-containing protein</fullName>
    </recommendedName>
</protein>
<name>A0ABU7R212_9FLAO</name>
<comment type="caution">
    <text evidence="1">The sequence shown here is derived from an EMBL/GenBank/DDBJ whole genome shotgun (WGS) entry which is preliminary data.</text>
</comment>
<dbReference type="EMBL" id="JAZGJU010000034">
    <property type="protein sequence ID" value="MEE6128837.1"/>
    <property type="molecule type" value="Genomic_DNA"/>
</dbReference>
<evidence type="ECO:0000313" key="2">
    <source>
        <dbReference type="Proteomes" id="UP001350005"/>
    </source>
</evidence>
<proteinExistence type="predicted"/>
<dbReference type="InterPro" id="IPR036648">
    <property type="entry name" value="CN_Hdrase_a/SCN_Hdrase_g_sf"/>
</dbReference>
<dbReference type="SUPFAM" id="SSF56209">
    <property type="entry name" value="Nitrile hydratase alpha chain"/>
    <property type="match status" value="1"/>
</dbReference>
<accession>A0ABU7R212</accession>
<evidence type="ECO:0000313" key="1">
    <source>
        <dbReference type="EMBL" id="MEE6128837.1"/>
    </source>
</evidence>
<reference evidence="1 2" key="1">
    <citation type="submission" date="2024-01" db="EMBL/GenBank/DDBJ databases">
        <title>Whole genome of Chryseobacterium arthrosphaerae NNCa 2741.</title>
        <authorList>
            <person name="Boriskina E.V."/>
            <person name="Gordinskaya N.A."/>
            <person name="Kropotov V.S."/>
            <person name="Alekseeva A.E."/>
            <person name="Makhova M.A."/>
            <person name="Kryazhev D.V."/>
            <person name="Shkurkina I.S."/>
        </authorList>
    </citation>
    <scope>NUCLEOTIDE SEQUENCE [LARGE SCALE GENOMIC DNA]</scope>
    <source>
        <strain evidence="1 2">NNCa 2741</strain>
    </source>
</reference>
<dbReference type="RefSeq" id="WP_123843804.1">
    <property type="nucleotide sequence ID" value="NZ_CP033811.1"/>
</dbReference>
<organism evidence="1 2">
    <name type="scientific">Chryseobacterium arthrosphaerae</name>
    <dbReference type="NCBI Taxonomy" id="651561"/>
    <lineage>
        <taxon>Bacteria</taxon>
        <taxon>Pseudomonadati</taxon>
        <taxon>Bacteroidota</taxon>
        <taxon>Flavobacteriia</taxon>
        <taxon>Flavobacteriales</taxon>
        <taxon>Weeksellaceae</taxon>
        <taxon>Chryseobacterium group</taxon>
        <taxon>Chryseobacterium</taxon>
    </lineage>
</organism>
<dbReference type="Proteomes" id="UP001350005">
    <property type="component" value="Unassembled WGS sequence"/>
</dbReference>